<evidence type="ECO:0000256" key="3">
    <source>
        <dbReference type="PROSITE-ProRule" id="PRU00464"/>
    </source>
</evidence>
<dbReference type="GO" id="GO:0003824">
    <property type="term" value="F:catalytic activity"/>
    <property type="evidence" value="ECO:0007669"/>
    <property type="project" value="InterPro"/>
</dbReference>
<feature type="short sequence motif" description="Histidine triad motif" evidence="2 3">
    <location>
        <begin position="91"/>
        <end position="95"/>
    </location>
</feature>
<dbReference type="PANTHER" id="PTHR46648">
    <property type="entry name" value="HIT FAMILY PROTEIN 1"/>
    <property type="match status" value="1"/>
</dbReference>
<reference evidence="5 6" key="1">
    <citation type="journal article" date="2016" name="Nat. Commun.">
        <title>Thousands of microbial genomes shed light on interconnected biogeochemical processes in an aquifer system.</title>
        <authorList>
            <person name="Anantharaman K."/>
            <person name="Brown C.T."/>
            <person name="Hug L.A."/>
            <person name="Sharon I."/>
            <person name="Castelle C.J."/>
            <person name="Probst A.J."/>
            <person name="Thomas B.C."/>
            <person name="Singh A."/>
            <person name="Wilkins M.J."/>
            <person name="Karaoz U."/>
            <person name="Brodie E.L."/>
            <person name="Williams K.H."/>
            <person name="Hubbard S.S."/>
            <person name="Banfield J.F."/>
        </authorList>
    </citation>
    <scope>NUCLEOTIDE SEQUENCE [LARGE SCALE GENOMIC DNA]</scope>
</reference>
<dbReference type="AlphaFoldDB" id="A0A1F6V9Y7"/>
<dbReference type="EMBL" id="MFTJ01000010">
    <property type="protein sequence ID" value="OGI66460.1"/>
    <property type="molecule type" value="Genomic_DNA"/>
</dbReference>
<protein>
    <recommendedName>
        <fullName evidence="4">HIT domain-containing protein</fullName>
    </recommendedName>
</protein>
<feature type="active site" description="Tele-AMP-histidine intermediate" evidence="1">
    <location>
        <position position="93"/>
    </location>
</feature>
<dbReference type="Proteomes" id="UP000178700">
    <property type="component" value="Unassembled WGS sequence"/>
</dbReference>
<dbReference type="PROSITE" id="PS51084">
    <property type="entry name" value="HIT_2"/>
    <property type="match status" value="1"/>
</dbReference>
<evidence type="ECO:0000313" key="5">
    <source>
        <dbReference type="EMBL" id="OGI66460.1"/>
    </source>
</evidence>
<evidence type="ECO:0000256" key="1">
    <source>
        <dbReference type="PIRSR" id="PIRSR601310-1"/>
    </source>
</evidence>
<proteinExistence type="predicted"/>
<dbReference type="Pfam" id="PF01230">
    <property type="entry name" value="HIT"/>
    <property type="match status" value="1"/>
</dbReference>
<dbReference type="PANTHER" id="PTHR46648:SF1">
    <property type="entry name" value="ADENOSINE 5'-MONOPHOSPHORAMIDASE HNT1"/>
    <property type="match status" value="1"/>
</dbReference>
<accession>A0A1F6V9Y7</accession>
<sequence>MKNDCIFCKIIKGEIPSSKIYEDENFFAFLDINPLNHGHTLLIPKKHLEWVNDYEPFGEYWETARKLSKTIQKVLNPLVVSYVVYGLGVPHAHIHLIPKFEGDQHPKGLNPEKTIKYKEGEKEKIAKKITSALQ</sequence>
<dbReference type="InterPro" id="IPR011146">
    <property type="entry name" value="HIT-like"/>
</dbReference>
<dbReference type="InterPro" id="IPR001310">
    <property type="entry name" value="Histidine_triad_HIT"/>
</dbReference>
<name>A0A1F6V9Y7_9BACT</name>
<gene>
    <name evidence="5" type="ORF">A2642_03245</name>
</gene>
<dbReference type="SUPFAM" id="SSF54197">
    <property type="entry name" value="HIT-like"/>
    <property type="match status" value="1"/>
</dbReference>
<dbReference type="InterPro" id="IPR036265">
    <property type="entry name" value="HIT-like_sf"/>
</dbReference>
<evidence type="ECO:0000256" key="2">
    <source>
        <dbReference type="PIRSR" id="PIRSR601310-3"/>
    </source>
</evidence>
<dbReference type="GO" id="GO:0009117">
    <property type="term" value="P:nucleotide metabolic process"/>
    <property type="evidence" value="ECO:0007669"/>
    <property type="project" value="TreeGrafter"/>
</dbReference>
<dbReference type="Gene3D" id="3.30.428.10">
    <property type="entry name" value="HIT-like"/>
    <property type="match status" value="1"/>
</dbReference>
<feature type="domain" description="HIT" evidence="4">
    <location>
        <begin position="6"/>
        <end position="106"/>
    </location>
</feature>
<evidence type="ECO:0000313" key="6">
    <source>
        <dbReference type="Proteomes" id="UP000178700"/>
    </source>
</evidence>
<dbReference type="PRINTS" id="PR00332">
    <property type="entry name" value="HISTRIAD"/>
</dbReference>
<comment type="caution">
    <text evidence="5">The sequence shown here is derived from an EMBL/GenBank/DDBJ whole genome shotgun (WGS) entry which is preliminary data.</text>
</comment>
<organism evidence="5 6">
    <name type="scientific">Candidatus Nomurabacteria bacterium RIFCSPHIGHO2_01_FULL_39_10</name>
    <dbReference type="NCBI Taxonomy" id="1801733"/>
    <lineage>
        <taxon>Bacteria</taxon>
        <taxon>Candidatus Nomuraibacteriota</taxon>
    </lineage>
</organism>
<evidence type="ECO:0000259" key="4">
    <source>
        <dbReference type="PROSITE" id="PS51084"/>
    </source>
</evidence>